<sequence>MLSASATQTARLKKYDKSTVTGDEPAPSTAFIPSAAVSEEFSPLVPETSIEIRVGIGNVARLFTVHKEILCQASHYFDDKCKASQDTTIHLDQDDPNAFDMFAQWLSRQDCPVPYKALSYSEEPWRSNSASACFLGKKLRATSFEKFALSQFIQNCVLSDVSTWKHIEEKTSAHIPLRRFSDYWVAWNFHFAAGGPSEFTGLQATRMVDSIMDSTKDPRIYDLDHWYSDCAYDFNPGCSHDSEKRAVSQRNEALLAAKLAKAKWPEVGLSWESQRKRKPRARRSSDASSLSLQANPPSPRLNKSISGNSNPRSRSSSVESSLSLQANPPSPRLNKSMSGNSNLRSRSSSVASSSSMQVNLPSPRRLNKSIPKSTPAPKSSTPTSKWSTPALRSSSPTSKLFTLSPSLSIPARKKPTIPKSTPTLRSSTPTPKLSTSVPRLSTAAPRSTTPAPRSSISTLKLFTTAPKPSTPAPKSSTPAPGLFATVPRSSTPEPKKSTIPKSTPAPGLFATVPRSSTPEPKKPTIPKSTPAPKSTCSSPPLAFTPSNANSTTPFQFSNSTVTADTTGTRPPPTKWILAGTADLGPLPFGWEQKFDRLRRSYFVDHNTASTTWKDPRKRQSNNTGSNNLVGNQPASNLGPLPSGWEMRITNTNNVYFVDHNTKTTSWDDPRLGSPGCKAQ</sequence>
<keyword evidence="2" id="KW-1185">Reference proteome</keyword>
<evidence type="ECO:0000313" key="2">
    <source>
        <dbReference type="Proteomes" id="UP001172386"/>
    </source>
</evidence>
<protein>
    <submittedName>
        <fullName evidence="1">Uncharacterized protein</fullName>
    </submittedName>
</protein>
<dbReference type="Proteomes" id="UP001172386">
    <property type="component" value="Unassembled WGS sequence"/>
</dbReference>
<accession>A0ACC3A7K0</accession>
<reference evidence="1" key="1">
    <citation type="submission" date="2022-10" db="EMBL/GenBank/DDBJ databases">
        <title>Culturing micro-colonial fungi from biological soil crusts in the Mojave desert and describing Neophaeococcomyces mojavensis, and introducing the new genera and species Taxawa tesnikishii.</title>
        <authorList>
            <person name="Kurbessoian T."/>
            <person name="Stajich J.E."/>
        </authorList>
    </citation>
    <scope>NUCLEOTIDE SEQUENCE</scope>
    <source>
        <strain evidence="1">JES_112</strain>
    </source>
</reference>
<comment type="caution">
    <text evidence="1">The sequence shown here is derived from an EMBL/GenBank/DDBJ whole genome shotgun (WGS) entry which is preliminary data.</text>
</comment>
<name>A0ACC3A7K0_9EURO</name>
<dbReference type="EMBL" id="JAPDRQ010000078">
    <property type="protein sequence ID" value="KAJ9656415.1"/>
    <property type="molecule type" value="Genomic_DNA"/>
</dbReference>
<evidence type="ECO:0000313" key="1">
    <source>
        <dbReference type="EMBL" id="KAJ9656415.1"/>
    </source>
</evidence>
<organism evidence="1 2">
    <name type="scientific">Neophaeococcomyces mojaviensis</name>
    <dbReference type="NCBI Taxonomy" id="3383035"/>
    <lineage>
        <taxon>Eukaryota</taxon>
        <taxon>Fungi</taxon>
        <taxon>Dikarya</taxon>
        <taxon>Ascomycota</taxon>
        <taxon>Pezizomycotina</taxon>
        <taxon>Eurotiomycetes</taxon>
        <taxon>Chaetothyriomycetidae</taxon>
        <taxon>Chaetothyriales</taxon>
        <taxon>Chaetothyriales incertae sedis</taxon>
        <taxon>Neophaeococcomyces</taxon>
    </lineage>
</organism>
<gene>
    <name evidence="1" type="ORF">H2198_004993</name>
</gene>
<proteinExistence type="predicted"/>